<keyword evidence="1" id="KW-0647">Proteasome</keyword>
<evidence type="ECO:0000256" key="1">
    <source>
        <dbReference type="ARBA" id="ARBA00022942"/>
    </source>
</evidence>
<dbReference type="Gene3D" id="3.60.20.10">
    <property type="entry name" value="Glutamine Phosphoribosylpyrophosphate, subunit 1, domain 1"/>
    <property type="match status" value="1"/>
</dbReference>
<keyword evidence="4" id="KW-1185">Reference proteome</keyword>
<organism evidence="4 5">
    <name type="scientific">Dioscorea cayennensis subsp. rotundata</name>
    <name type="common">White Guinea yam</name>
    <name type="synonym">Dioscorea rotundata</name>
    <dbReference type="NCBI Taxonomy" id="55577"/>
    <lineage>
        <taxon>Eukaryota</taxon>
        <taxon>Viridiplantae</taxon>
        <taxon>Streptophyta</taxon>
        <taxon>Embryophyta</taxon>
        <taxon>Tracheophyta</taxon>
        <taxon>Spermatophyta</taxon>
        <taxon>Magnoliopsida</taxon>
        <taxon>Liliopsida</taxon>
        <taxon>Dioscoreales</taxon>
        <taxon>Dioscoreaceae</taxon>
        <taxon>Dioscorea</taxon>
    </lineage>
</organism>
<dbReference type="InterPro" id="IPR050115">
    <property type="entry name" value="Proteasome_alpha"/>
</dbReference>
<reference evidence="5" key="1">
    <citation type="submission" date="2025-08" db="UniProtKB">
        <authorList>
            <consortium name="RefSeq"/>
        </authorList>
    </citation>
    <scope>IDENTIFICATION</scope>
</reference>
<name>A0AB40C6G3_DIOCR</name>
<dbReference type="GO" id="GO:0006511">
    <property type="term" value="P:ubiquitin-dependent protein catabolic process"/>
    <property type="evidence" value="ECO:0007669"/>
    <property type="project" value="InterPro"/>
</dbReference>
<dbReference type="GeneID" id="120272584"/>
<protein>
    <submittedName>
        <fullName evidence="5">Proteasome subunit alpha type-2-like isoform X5</fullName>
    </submittedName>
</protein>
<proteinExistence type="predicted"/>
<gene>
    <name evidence="5" type="primary">LOC120272584</name>
</gene>
<feature type="domain" description="Proteasome alpha-type subunits" evidence="3">
    <location>
        <begin position="6"/>
        <end position="28"/>
    </location>
</feature>
<comment type="subunit">
    <text evidence="2">The 26S proteasome consists of a 20S proteasome core and two 19S regulatory subunits. The 20S proteasome core is composed of 28 subunits that are arranged in four stacked rings, resulting in a barrel-shaped structure. The two end rings are each formed by seven alpha subunits, and the two central rings are each formed by seven beta subunits. The catalytic chamber with the active sites is on the inside of the barrel.</text>
</comment>
<dbReference type="Pfam" id="PF00227">
    <property type="entry name" value="Proteasome"/>
    <property type="match status" value="1"/>
</dbReference>
<dbReference type="RefSeq" id="XP_039135385.1">
    <property type="nucleotide sequence ID" value="XM_039279451.1"/>
</dbReference>
<evidence type="ECO:0000256" key="2">
    <source>
        <dbReference type="ARBA" id="ARBA00026071"/>
    </source>
</evidence>
<dbReference type="Proteomes" id="UP001515500">
    <property type="component" value="Chromosome 11"/>
</dbReference>
<sequence>MDDSQYSFSLTTCSPSGKLVQIEHALMAVGSGQTSIGIKAANGVVIATEKKLSSILVDETSVQKSQLMTTNVGVVYSGMGPDFWVLVRKSRKRAQRYYRLYKVQLYATITKIVSLIAGSYDLWCHSHQMVHIICGAFFLYT</sequence>
<evidence type="ECO:0000313" key="5">
    <source>
        <dbReference type="RefSeq" id="XP_039135385.1"/>
    </source>
</evidence>
<dbReference type="InterPro" id="IPR001353">
    <property type="entry name" value="Proteasome_sua/b"/>
</dbReference>
<accession>A0AB40C6G3</accession>
<dbReference type="PANTHER" id="PTHR11599">
    <property type="entry name" value="PROTEASOME SUBUNIT ALPHA/BETA"/>
    <property type="match status" value="1"/>
</dbReference>
<dbReference type="AlphaFoldDB" id="A0AB40C6G3"/>
<dbReference type="GO" id="GO:0019773">
    <property type="term" value="C:proteasome core complex, alpha-subunit complex"/>
    <property type="evidence" value="ECO:0007669"/>
    <property type="project" value="InterPro"/>
</dbReference>
<evidence type="ECO:0000313" key="4">
    <source>
        <dbReference type="Proteomes" id="UP001515500"/>
    </source>
</evidence>
<dbReference type="SUPFAM" id="SSF56235">
    <property type="entry name" value="N-terminal nucleophile aminohydrolases (Ntn hydrolases)"/>
    <property type="match status" value="1"/>
</dbReference>
<evidence type="ECO:0000259" key="3">
    <source>
        <dbReference type="SMART" id="SM00948"/>
    </source>
</evidence>
<dbReference type="InterPro" id="IPR029055">
    <property type="entry name" value="Ntn_hydrolases_N"/>
</dbReference>
<dbReference type="InterPro" id="IPR000426">
    <property type="entry name" value="Proteasome_asu_N"/>
</dbReference>
<dbReference type="SMART" id="SM00948">
    <property type="entry name" value="Proteasome_A_N"/>
    <property type="match status" value="1"/>
</dbReference>